<organism evidence="6 7">
    <name type="scientific">Phialemonium atrogriseum</name>
    <dbReference type="NCBI Taxonomy" id="1093897"/>
    <lineage>
        <taxon>Eukaryota</taxon>
        <taxon>Fungi</taxon>
        <taxon>Dikarya</taxon>
        <taxon>Ascomycota</taxon>
        <taxon>Pezizomycotina</taxon>
        <taxon>Sordariomycetes</taxon>
        <taxon>Sordariomycetidae</taxon>
        <taxon>Cephalothecales</taxon>
        <taxon>Cephalothecaceae</taxon>
        <taxon>Phialemonium</taxon>
    </lineage>
</organism>
<dbReference type="GO" id="GO:0019783">
    <property type="term" value="F:ubiquitin-like protein peptidase activity"/>
    <property type="evidence" value="ECO:0007669"/>
    <property type="project" value="UniProtKB-ARBA"/>
</dbReference>
<evidence type="ECO:0000256" key="3">
    <source>
        <dbReference type="ARBA" id="ARBA00022801"/>
    </source>
</evidence>
<comment type="caution">
    <text evidence="6">The sequence shown here is derived from an EMBL/GenBank/DDBJ whole genome shotgun (WGS) entry which is preliminary data.</text>
</comment>
<evidence type="ECO:0000256" key="2">
    <source>
        <dbReference type="ARBA" id="ARBA00022670"/>
    </source>
</evidence>
<gene>
    <name evidence="6" type="ORF">QBC33DRAFT_574684</name>
</gene>
<evidence type="ECO:0000256" key="1">
    <source>
        <dbReference type="ARBA" id="ARBA00005234"/>
    </source>
</evidence>
<feature type="compositionally biased region" description="Acidic residues" evidence="4">
    <location>
        <begin position="325"/>
        <end position="336"/>
    </location>
</feature>
<dbReference type="InterPro" id="IPR003653">
    <property type="entry name" value="Peptidase_C48_C"/>
</dbReference>
<comment type="similarity">
    <text evidence="1">Belongs to the peptidase C48 family.</text>
</comment>
<feature type="compositionally biased region" description="Low complexity" evidence="4">
    <location>
        <begin position="167"/>
        <end position="196"/>
    </location>
</feature>
<feature type="compositionally biased region" description="Polar residues" evidence="4">
    <location>
        <begin position="380"/>
        <end position="390"/>
    </location>
</feature>
<dbReference type="PROSITE" id="PS50600">
    <property type="entry name" value="ULP_PROTEASE"/>
    <property type="match status" value="1"/>
</dbReference>
<feature type="compositionally biased region" description="Basic and acidic residues" evidence="4">
    <location>
        <begin position="99"/>
        <end position="118"/>
    </location>
</feature>
<dbReference type="InterPro" id="IPR051425">
    <property type="entry name" value="Formin_Homology"/>
</dbReference>
<dbReference type="Proteomes" id="UP001244011">
    <property type="component" value="Unassembled WGS sequence"/>
</dbReference>
<feature type="compositionally biased region" description="Acidic residues" evidence="4">
    <location>
        <begin position="302"/>
        <end position="317"/>
    </location>
</feature>
<proteinExistence type="inferred from homology"/>
<evidence type="ECO:0000313" key="6">
    <source>
        <dbReference type="EMBL" id="KAK1761773.1"/>
    </source>
</evidence>
<dbReference type="AlphaFoldDB" id="A0AAJ0FFV9"/>
<feature type="region of interest" description="Disordered" evidence="4">
    <location>
        <begin position="88"/>
        <end position="438"/>
    </location>
</feature>
<evidence type="ECO:0000313" key="7">
    <source>
        <dbReference type="Proteomes" id="UP001244011"/>
    </source>
</evidence>
<feature type="region of interest" description="Disordered" evidence="4">
    <location>
        <begin position="1"/>
        <end position="21"/>
    </location>
</feature>
<reference evidence="6" key="1">
    <citation type="submission" date="2023-06" db="EMBL/GenBank/DDBJ databases">
        <title>Genome-scale phylogeny and comparative genomics of the fungal order Sordariales.</title>
        <authorList>
            <consortium name="Lawrence Berkeley National Laboratory"/>
            <person name="Hensen N."/>
            <person name="Bonometti L."/>
            <person name="Westerberg I."/>
            <person name="Brannstrom I.O."/>
            <person name="Guillou S."/>
            <person name="Cros-Aarteil S."/>
            <person name="Calhoun S."/>
            <person name="Haridas S."/>
            <person name="Kuo A."/>
            <person name="Mondo S."/>
            <person name="Pangilinan J."/>
            <person name="Riley R."/>
            <person name="Labutti K."/>
            <person name="Andreopoulos B."/>
            <person name="Lipzen A."/>
            <person name="Chen C."/>
            <person name="Yanf M."/>
            <person name="Daum C."/>
            <person name="Ng V."/>
            <person name="Clum A."/>
            <person name="Steindorff A."/>
            <person name="Ohm R."/>
            <person name="Martin F."/>
            <person name="Silar P."/>
            <person name="Natvig D."/>
            <person name="Lalanne C."/>
            <person name="Gautier V."/>
            <person name="Ament-Velasquez S.L."/>
            <person name="Kruys A."/>
            <person name="Hutchinson M.I."/>
            <person name="Powell A.J."/>
            <person name="Barry K."/>
            <person name="Miller A.N."/>
            <person name="Grigoriev I.V."/>
            <person name="Debuchy R."/>
            <person name="Gladieux P."/>
            <person name="Thoren M.H."/>
            <person name="Johannesson H."/>
        </authorList>
    </citation>
    <scope>NUCLEOTIDE SEQUENCE</scope>
    <source>
        <strain evidence="6">8032-3</strain>
    </source>
</reference>
<feature type="compositionally biased region" description="Basic and acidic residues" evidence="4">
    <location>
        <begin position="267"/>
        <end position="280"/>
    </location>
</feature>
<accession>A0AAJ0FFV9</accession>
<dbReference type="SUPFAM" id="SSF54001">
    <property type="entry name" value="Cysteine proteinases"/>
    <property type="match status" value="1"/>
</dbReference>
<feature type="compositionally biased region" description="Basic and acidic residues" evidence="4">
    <location>
        <begin position="337"/>
        <end position="347"/>
    </location>
</feature>
<dbReference type="EMBL" id="MU839051">
    <property type="protein sequence ID" value="KAK1761773.1"/>
    <property type="molecule type" value="Genomic_DNA"/>
</dbReference>
<dbReference type="Gene3D" id="3.40.395.10">
    <property type="entry name" value="Adenoviral Proteinase, Chain A"/>
    <property type="match status" value="1"/>
</dbReference>
<dbReference type="PANTHER" id="PTHR45725">
    <property type="entry name" value="FORMIN HOMOLOGY 2 FAMILY MEMBER"/>
    <property type="match status" value="1"/>
</dbReference>
<dbReference type="GO" id="GO:0008234">
    <property type="term" value="F:cysteine-type peptidase activity"/>
    <property type="evidence" value="ECO:0007669"/>
    <property type="project" value="InterPro"/>
</dbReference>
<protein>
    <recommendedName>
        <fullName evidence="5">Ubiquitin-like protease family profile domain-containing protein</fullName>
    </recommendedName>
</protein>
<dbReference type="GeneID" id="85313960"/>
<name>A0AAJ0FFV9_9PEZI</name>
<feature type="domain" description="Ubiquitin-like protease family profile" evidence="5">
    <location>
        <begin position="427"/>
        <end position="621"/>
    </location>
</feature>
<feature type="compositionally biased region" description="Polar residues" evidence="4">
    <location>
        <begin position="348"/>
        <end position="358"/>
    </location>
</feature>
<dbReference type="GO" id="GO:0006508">
    <property type="term" value="P:proteolysis"/>
    <property type="evidence" value="ECO:0007669"/>
    <property type="project" value="UniProtKB-KW"/>
</dbReference>
<dbReference type="InterPro" id="IPR038765">
    <property type="entry name" value="Papain-like_cys_pep_sf"/>
</dbReference>
<feature type="compositionally biased region" description="Pro residues" evidence="4">
    <location>
        <begin position="208"/>
        <end position="218"/>
    </location>
</feature>
<evidence type="ECO:0000259" key="5">
    <source>
        <dbReference type="PROSITE" id="PS50600"/>
    </source>
</evidence>
<keyword evidence="2" id="KW-0645">Protease</keyword>
<keyword evidence="7" id="KW-1185">Reference proteome</keyword>
<sequence>MNAGAEASATPSAPGGGDISQLTSTEKRILVYKEQTLKAWPDSAAEFESFFEGATARDFFRELSHLSKICPSWQRAKGLLLQARDERRGGRLPSLGPGGKDKPWVQSDTRRAIEKVAAEDLEGTMPPPPHTPAQGAPRAASSAQLSPRTRVIARVQREGRGTAATVANPGTPEAAATPATTTTPAATSASIQTTPAMSPGKLQSSTPAPAPPKPPVPSTKPHAPQTSDNTNGVAGPSNSQGQARNATTTPSRKGKIAVVIPQKRRHEATGETREHEHEDTADGDQDPPAKKHRATENPENGLVEDQDEHMEDVVEVVELDKGPEIEEMDEDHESEAEEGHKPHEDKSASVNTHNTGEQGFSAHGNSAASDASKNDAGEETASSTDGSAPNTPSPAPRNPAPVAGNEKKKDAEGATTASHGAKPKPAETDSETAGDRLEPGGWLDDNIIHKCLQTVAASQPLFYNAVDPLLVRNGRAPDWHRLHQLADPSITLLVPLHINKSHWSLATVAVKAETPGIAVDLYEPLASAASNKDAEQAARKFVDDLVGSAPYNTMWAKARRGTYGLRSTFGDGTGEDDDDGAPILAYDQDDNQVCSFTFQRCPKQTNASDCGVAILAYAFYIAAAIPMPATLDFDLWRDLVGLLYHLRRPSPTSNHPAVPSPMRELRFVRALTTNSSPRTSQTLLPTPGTASDETWLHTLGSLLRHHAHTRAHLAAQAAPLTRAAASLAQAATVFAAVDEARRRTYAVPATPGGEEVFRETQAEQLEGKLRAIQDLAQSAREQGAYGNVTAGLAQGSRDLAARVGAAKQARVDVRAVLDVLDVNIAVVEDLKVRIRARIEALDKPVVEAGYAPRHIVL</sequence>
<dbReference type="RefSeq" id="XP_060277986.1">
    <property type="nucleotide sequence ID" value="XM_060430773.1"/>
</dbReference>
<keyword evidence="3" id="KW-0378">Hydrolase</keyword>
<feature type="compositionally biased region" description="Polar residues" evidence="4">
    <location>
        <begin position="225"/>
        <end position="251"/>
    </location>
</feature>
<evidence type="ECO:0000256" key="4">
    <source>
        <dbReference type="SAM" id="MobiDB-lite"/>
    </source>
</evidence>